<gene>
    <name evidence="1" type="ORF">MSAN_02120800</name>
</gene>
<reference evidence="1" key="1">
    <citation type="submission" date="2020-05" db="EMBL/GenBank/DDBJ databases">
        <title>Mycena genomes resolve the evolution of fungal bioluminescence.</title>
        <authorList>
            <person name="Tsai I.J."/>
        </authorList>
    </citation>
    <scope>NUCLEOTIDE SEQUENCE</scope>
    <source>
        <strain evidence="1">160909Yilan</strain>
    </source>
</reference>
<comment type="caution">
    <text evidence="1">The sequence shown here is derived from an EMBL/GenBank/DDBJ whole genome shotgun (WGS) entry which is preliminary data.</text>
</comment>
<accession>A0A8H7CJZ3</accession>
<dbReference type="EMBL" id="JACAZH010000030">
    <property type="protein sequence ID" value="KAF7340494.1"/>
    <property type="molecule type" value="Genomic_DNA"/>
</dbReference>
<sequence length="359" mass="37685">MNGTAKHDAYPTMTASTTHTQRIGGEGGRGRGVEFEQGLIFLHPDSEVELAKLSGLDLTVQDFCVQHSLGQNIENLLLKKGFASPRALLYTTDLALRQEGFDIGHIAELKSALKRVVGTKLLREVKIDRVAFFGGIGGAGGQGDRKGGRGGTGMGPVYSRTMLRSSGMKRIVIAGGIGGPGGPGGQLWTQPTQPSQMPYHHQFDTMLSRHSVSYTAQADNSDWLFGGMGGPGGPGQHKGGDGGVGEGSNIPISFAPSSERIFGGIGGEGGPGGEVGGQGGTGEPSAWHQPLAYAGKNVLSAQPTRLVDFNIPDNLRNFLSYKGFVTVGGLFEVNVHDLKGLDVGHIATLRQHLENFCPS</sequence>
<proteinExistence type="predicted"/>
<organism evidence="1 2">
    <name type="scientific">Mycena sanguinolenta</name>
    <dbReference type="NCBI Taxonomy" id="230812"/>
    <lineage>
        <taxon>Eukaryota</taxon>
        <taxon>Fungi</taxon>
        <taxon>Dikarya</taxon>
        <taxon>Basidiomycota</taxon>
        <taxon>Agaricomycotina</taxon>
        <taxon>Agaricomycetes</taxon>
        <taxon>Agaricomycetidae</taxon>
        <taxon>Agaricales</taxon>
        <taxon>Marasmiineae</taxon>
        <taxon>Mycenaceae</taxon>
        <taxon>Mycena</taxon>
    </lineage>
</organism>
<keyword evidence="2" id="KW-1185">Reference proteome</keyword>
<evidence type="ECO:0000313" key="2">
    <source>
        <dbReference type="Proteomes" id="UP000623467"/>
    </source>
</evidence>
<dbReference type="Proteomes" id="UP000623467">
    <property type="component" value="Unassembled WGS sequence"/>
</dbReference>
<name>A0A8H7CJZ3_9AGAR</name>
<protein>
    <submittedName>
        <fullName evidence="1">Uncharacterized protein</fullName>
    </submittedName>
</protein>
<evidence type="ECO:0000313" key="1">
    <source>
        <dbReference type="EMBL" id="KAF7340494.1"/>
    </source>
</evidence>
<dbReference type="OrthoDB" id="3054606at2759"/>
<dbReference type="AlphaFoldDB" id="A0A8H7CJZ3"/>